<dbReference type="InterPro" id="IPR035926">
    <property type="entry name" value="NusB-like_sf"/>
</dbReference>
<dbReference type="SUPFAM" id="SSF48013">
    <property type="entry name" value="NusB-like"/>
    <property type="match status" value="1"/>
</dbReference>
<keyword evidence="6" id="KW-0698">rRNA processing</keyword>
<feature type="active site" description="Nucleophile" evidence="14">
    <location>
        <position position="376"/>
    </location>
</feature>
<evidence type="ECO:0000256" key="10">
    <source>
        <dbReference type="ARBA" id="ARBA00022884"/>
    </source>
</evidence>
<evidence type="ECO:0000259" key="15">
    <source>
        <dbReference type="PROSITE" id="PS51686"/>
    </source>
</evidence>
<dbReference type="PROSITE" id="PS51686">
    <property type="entry name" value="SAM_MT_RSMB_NOP"/>
    <property type="match status" value="1"/>
</dbReference>
<feature type="domain" description="SAM-dependent MTase RsmB/NOP-type" evidence="15">
    <location>
        <begin position="165"/>
        <end position="434"/>
    </location>
</feature>
<gene>
    <name evidence="16" type="ORF">S7S_00135</name>
</gene>
<keyword evidence="7 14" id="KW-0489">Methyltransferase</keyword>
<dbReference type="InterPro" id="IPR018314">
    <property type="entry name" value="RsmB/NOL1/NOP2-like_CS"/>
</dbReference>
<protein>
    <recommendedName>
        <fullName evidence="4">16S rRNA (cytosine(967)-C(5))-methyltransferase</fullName>
        <ecNumber evidence="4">2.1.1.176</ecNumber>
    </recommendedName>
    <alternativeName>
        <fullName evidence="11">16S rRNA m5C967 methyltransferase</fullName>
    </alternativeName>
    <alternativeName>
        <fullName evidence="12">rRNA (cytosine-C(5)-)-methyltransferase RsmB</fullName>
    </alternativeName>
</protein>
<dbReference type="InterPro" id="IPR054728">
    <property type="entry name" value="RsmB-like_ferredoxin"/>
</dbReference>
<dbReference type="EC" id="2.1.1.176" evidence="4"/>
<dbReference type="STRING" id="391936.S7S_00135"/>
<proteinExistence type="inferred from homology"/>
<dbReference type="PROSITE" id="PS01153">
    <property type="entry name" value="NOL1_NOP2_SUN"/>
    <property type="match status" value="1"/>
</dbReference>
<comment type="function">
    <text evidence="1">Specifically methylates the cytosine at position 967 (m5C967) of 16S rRNA.</text>
</comment>
<evidence type="ECO:0000256" key="2">
    <source>
        <dbReference type="ARBA" id="ARBA00004496"/>
    </source>
</evidence>
<dbReference type="InterPro" id="IPR006027">
    <property type="entry name" value="NusB_RsmB_TIM44"/>
</dbReference>
<evidence type="ECO:0000256" key="5">
    <source>
        <dbReference type="ARBA" id="ARBA00022490"/>
    </source>
</evidence>
<dbReference type="Pfam" id="PF01029">
    <property type="entry name" value="NusB"/>
    <property type="match status" value="1"/>
</dbReference>
<evidence type="ECO:0000256" key="7">
    <source>
        <dbReference type="ARBA" id="ARBA00022603"/>
    </source>
</evidence>
<evidence type="ECO:0000256" key="14">
    <source>
        <dbReference type="PROSITE-ProRule" id="PRU01023"/>
    </source>
</evidence>
<organism evidence="16 17">
    <name type="scientific">Isoalcanivorax pacificus W11-5</name>
    <dbReference type="NCBI Taxonomy" id="391936"/>
    <lineage>
        <taxon>Bacteria</taxon>
        <taxon>Pseudomonadati</taxon>
        <taxon>Pseudomonadota</taxon>
        <taxon>Gammaproteobacteria</taxon>
        <taxon>Oceanospirillales</taxon>
        <taxon>Alcanivoracaceae</taxon>
        <taxon>Isoalcanivorax</taxon>
    </lineage>
</organism>
<dbReference type="GO" id="GO:0009383">
    <property type="term" value="F:rRNA (cytosine-C5-)-methyltransferase activity"/>
    <property type="evidence" value="ECO:0007669"/>
    <property type="project" value="TreeGrafter"/>
</dbReference>
<comment type="subcellular location">
    <subcellularLocation>
        <location evidence="2">Cytoplasm</location>
    </subcellularLocation>
</comment>
<keyword evidence="8 14" id="KW-0808">Transferase</keyword>
<comment type="catalytic activity">
    <reaction evidence="13">
        <text>cytidine(967) in 16S rRNA + S-adenosyl-L-methionine = 5-methylcytidine(967) in 16S rRNA + S-adenosyl-L-homocysteine + H(+)</text>
        <dbReference type="Rhea" id="RHEA:42748"/>
        <dbReference type="Rhea" id="RHEA-COMP:10219"/>
        <dbReference type="Rhea" id="RHEA-COMP:10220"/>
        <dbReference type="ChEBI" id="CHEBI:15378"/>
        <dbReference type="ChEBI" id="CHEBI:57856"/>
        <dbReference type="ChEBI" id="CHEBI:59789"/>
        <dbReference type="ChEBI" id="CHEBI:74483"/>
        <dbReference type="ChEBI" id="CHEBI:82748"/>
        <dbReference type="EC" id="2.1.1.176"/>
    </reaction>
</comment>
<keyword evidence="9 14" id="KW-0949">S-adenosyl-L-methionine</keyword>
<dbReference type="GO" id="GO:0070475">
    <property type="term" value="P:rRNA base methylation"/>
    <property type="evidence" value="ECO:0007669"/>
    <property type="project" value="TreeGrafter"/>
</dbReference>
<dbReference type="NCBIfam" id="TIGR00563">
    <property type="entry name" value="rsmB"/>
    <property type="match status" value="1"/>
</dbReference>
<name>A0A0B4XHC3_9GAMM</name>
<keyword evidence="17" id="KW-1185">Reference proteome</keyword>
<dbReference type="GO" id="GO:0005829">
    <property type="term" value="C:cytosol"/>
    <property type="evidence" value="ECO:0007669"/>
    <property type="project" value="TreeGrafter"/>
</dbReference>
<dbReference type="Gene3D" id="3.30.70.1170">
    <property type="entry name" value="Sun protein, domain 3"/>
    <property type="match status" value="1"/>
</dbReference>
<evidence type="ECO:0000256" key="6">
    <source>
        <dbReference type="ARBA" id="ARBA00022552"/>
    </source>
</evidence>
<dbReference type="CDD" id="cd02440">
    <property type="entry name" value="AdoMet_MTases"/>
    <property type="match status" value="1"/>
</dbReference>
<dbReference type="PRINTS" id="PR02008">
    <property type="entry name" value="RCMTFAMILY"/>
</dbReference>
<evidence type="ECO:0000256" key="11">
    <source>
        <dbReference type="ARBA" id="ARBA00030399"/>
    </source>
</evidence>
<evidence type="ECO:0000256" key="12">
    <source>
        <dbReference type="ARBA" id="ARBA00031088"/>
    </source>
</evidence>
<evidence type="ECO:0000256" key="4">
    <source>
        <dbReference type="ARBA" id="ARBA00012140"/>
    </source>
</evidence>
<dbReference type="SUPFAM" id="SSF53335">
    <property type="entry name" value="S-adenosyl-L-methionine-dependent methyltransferases"/>
    <property type="match status" value="1"/>
</dbReference>
<evidence type="ECO:0000256" key="13">
    <source>
        <dbReference type="ARBA" id="ARBA00047283"/>
    </source>
</evidence>
<dbReference type="EMBL" id="CP004387">
    <property type="protein sequence ID" value="AJD46451.1"/>
    <property type="molecule type" value="Genomic_DNA"/>
</dbReference>
<dbReference type="FunFam" id="3.40.50.150:FF:000022">
    <property type="entry name" value="Ribosomal RNA small subunit methyltransferase B"/>
    <property type="match status" value="1"/>
</dbReference>
<keyword evidence="10 14" id="KW-0694">RNA-binding</keyword>
<feature type="binding site" evidence="14">
    <location>
        <position position="278"/>
    </location>
    <ligand>
        <name>S-adenosyl-L-methionine</name>
        <dbReference type="ChEBI" id="CHEBI:59789"/>
    </ligand>
</feature>
<dbReference type="FunFam" id="3.30.70.1170:FF:000002">
    <property type="entry name" value="Ribosomal RNA small subunit methyltransferase B"/>
    <property type="match status" value="1"/>
</dbReference>
<dbReference type="Pfam" id="PF01189">
    <property type="entry name" value="Methyltr_RsmB-F"/>
    <property type="match status" value="1"/>
</dbReference>
<dbReference type="KEGG" id="apac:S7S_00135"/>
<feature type="binding site" evidence="14">
    <location>
        <position position="323"/>
    </location>
    <ligand>
        <name>S-adenosyl-L-methionine</name>
        <dbReference type="ChEBI" id="CHEBI:59789"/>
    </ligand>
</feature>
<keyword evidence="5" id="KW-0963">Cytoplasm</keyword>
<evidence type="ECO:0000313" key="17">
    <source>
        <dbReference type="Proteomes" id="UP000006764"/>
    </source>
</evidence>
<dbReference type="AlphaFoldDB" id="A0A0B4XHC3"/>
<reference evidence="16 17" key="1">
    <citation type="journal article" date="2012" name="J. Bacteriol.">
        <title>Genome sequence of an alkane-degrading bacterium, Alcanivorax pacificus type strain W11-5, isolated from deep sea sediment.</title>
        <authorList>
            <person name="Lai Q."/>
            <person name="Shao Z."/>
        </authorList>
    </citation>
    <scope>NUCLEOTIDE SEQUENCE [LARGE SCALE GENOMIC DNA]</scope>
    <source>
        <strain evidence="16 17">W11-5</strain>
    </source>
</reference>
<dbReference type="InterPro" id="IPR029063">
    <property type="entry name" value="SAM-dependent_MTases_sf"/>
</dbReference>
<dbReference type="HOGENOM" id="CLU_005316_0_4_6"/>
<dbReference type="InterPro" id="IPR049560">
    <property type="entry name" value="MeTrfase_RsmB-F_NOP2_cat"/>
</dbReference>
<dbReference type="Proteomes" id="UP000006764">
    <property type="component" value="Chromosome"/>
</dbReference>
<dbReference type="Gene3D" id="3.40.50.150">
    <property type="entry name" value="Vaccinia Virus protein VP39"/>
    <property type="match status" value="1"/>
</dbReference>
<evidence type="ECO:0000256" key="3">
    <source>
        <dbReference type="ARBA" id="ARBA00007494"/>
    </source>
</evidence>
<dbReference type="InterPro" id="IPR023267">
    <property type="entry name" value="RCMT"/>
</dbReference>
<dbReference type="InterPro" id="IPR001678">
    <property type="entry name" value="MeTrfase_RsmB-F_NOP2_dom"/>
</dbReference>
<dbReference type="InterPro" id="IPR004573">
    <property type="entry name" value="rRNA_ssu_MeTfrase_B"/>
</dbReference>
<dbReference type="OrthoDB" id="9810297at2"/>
<evidence type="ECO:0000256" key="9">
    <source>
        <dbReference type="ARBA" id="ARBA00022691"/>
    </source>
</evidence>
<dbReference type="PANTHER" id="PTHR22807">
    <property type="entry name" value="NOP2 YEAST -RELATED NOL1/NOP2/FMU SUN DOMAIN-CONTAINING"/>
    <property type="match status" value="1"/>
</dbReference>
<dbReference type="RefSeq" id="WP_008734339.1">
    <property type="nucleotide sequence ID" value="NZ_CP004387.1"/>
</dbReference>
<evidence type="ECO:0000256" key="8">
    <source>
        <dbReference type="ARBA" id="ARBA00022679"/>
    </source>
</evidence>
<dbReference type="GO" id="GO:0003723">
    <property type="term" value="F:RNA binding"/>
    <property type="evidence" value="ECO:0007669"/>
    <property type="project" value="UniProtKB-UniRule"/>
</dbReference>
<dbReference type="PANTHER" id="PTHR22807:SF61">
    <property type="entry name" value="NOL1_NOP2_SUN FAMILY PROTEIN _ ANTITERMINATION NUSB DOMAIN-CONTAINING PROTEIN"/>
    <property type="match status" value="1"/>
</dbReference>
<dbReference type="NCBIfam" id="NF008149">
    <property type="entry name" value="PRK10901.1"/>
    <property type="match status" value="1"/>
</dbReference>
<dbReference type="Pfam" id="PF22458">
    <property type="entry name" value="RsmF-B_ferredox"/>
    <property type="match status" value="1"/>
</dbReference>
<feature type="binding site" evidence="14">
    <location>
        <position position="304"/>
    </location>
    <ligand>
        <name>S-adenosyl-L-methionine</name>
        <dbReference type="ChEBI" id="CHEBI:59789"/>
    </ligand>
</feature>
<feature type="binding site" evidence="14">
    <location>
        <begin position="255"/>
        <end position="261"/>
    </location>
    <ligand>
        <name>S-adenosyl-L-methionine</name>
        <dbReference type="ChEBI" id="CHEBI:59789"/>
    </ligand>
</feature>
<sequence>MSGQPRLIAVRTLMDVLPGDGHGRSLREALAHHRQPLEPAERGLLTDLCFGVCRHYRLLDHWLDQQLQKPLKASARQVRLALLCGLYELWFTERAAHAVVNAYPDLCRTLKAPWAAGLANAVLRKATRLDLATWRATLPVPIRCSLPDWLWQQWQQDWGEAATTLAEASLNEPPMTLRVNRQHQDRDAALASLAAAGIAANPGTRAPFAITLAHAVPVQHLPGFDQGTLSVQDEAAQLPAELIEAPPTGRLLDACAAPGGKTGQLAERFPEASLLALDNDAHRLQRVRENLTRLGLHADVQQGDASDPTPWWDGTPFDAILLDAPCSATGILRRQPDVKWHRRAADLPALVGLQARMLDALWPLIRPGGLLVYATCSLLDQENAAQISAFLARHGDAQDDTPPDTGDVPVTAGAQLLSGTGQHDGFYIARLRKH</sequence>
<comment type="similarity">
    <text evidence="3 14">Belongs to the class I-like SAM-binding methyltransferase superfamily. RsmB/NOP family.</text>
</comment>
<evidence type="ECO:0000313" key="16">
    <source>
        <dbReference type="EMBL" id="AJD46451.1"/>
    </source>
</evidence>
<dbReference type="Gene3D" id="1.10.940.10">
    <property type="entry name" value="NusB-like"/>
    <property type="match status" value="1"/>
</dbReference>
<evidence type="ECO:0000256" key="1">
    <source>
        <dbReference type="ARBA" id="ARBA00002724"/>
    </source>
</evidence>
<dbReference type="GO" id="GO:0006355">
    <property type="term" value="P:regulation of DNA-templated transcription"/>
    <property type="evidence" value="ECO:0007669"/>
    <property type="project" value="InterPro"/>
</dbReference>
<accession>A0A0B4XHC3</accession>